<dbReference type="InParanoid" id="A0A1E7FNQ6"/>
<dbReference type="Proteomes" id="UP000095751">
    <property type="component" value="Unassembled WGS sequence"/>
</dbReference>
<keyword evidence="1" id="KW-0472">Membrane</keyword>
<feature type="transmembrane region" description="Helical" evidence="1">
    <location>
        <begin position="39"/>
        <end position="59"/>
    </location>
</feature>
<dbReference type="AlphaFoldDB" id="A0A1E7FNQ6"/>
<dbReference type="EMBL" id="KV784355">
    <property type="protein sequence ID" value="OEU19766.1"/>
    <property type="molecule type" value="Genomic_DNA"/>
</dbReference>
<proteinExistence type="predicted"/>
<organism evidence="2 3">
    <name type="scientific">Fragilariopsis cylindrus CCMP1102</name>
    <dbReference type="NCBI Taxonomy" id="635003"/>
    <lineage>
        <taxon>Eukaryota</taxon>
        <taxon>Sar</taxon>
        <taxon>Stramenopiles</taxon>
        <taxon>Ochrophyta</taxon>
        <taxon>Bacillariophyta</taxon>
        <taxon>Bacillariophyceae</taxon>
        <taxon>Bacillariophycidae</taxon>
        <taxon>Bacillariales</taxon>
        <taxon>Bacillariaceae</taxon>
        <taxon>Fragilariopsis</taxon>
    </lineage>
</organism>
<evidence type="ECO:0000313" key="2">
    <source>
        <dbReference type="EMBL" id="OEU19766.1"/>
    </source>
</evidence>
<gene>
    <name evidence="2" type="ORF">FRACYDRAFT_260094</name>
</gene>
<keyword evidence="1" id="KW-1133">Transmembrane helix</keyword>
<evidence type="ECO:0000256" key="1">
    <source>
        <dbReference type="SAM" id="Phobius"/>
    </source>
</evidence>
<evidence type="ECO:0000313" key="3">
    <source>
        <dbReference type="Proteomes" id="UP000095751"/>
    </source>
</evidence>
<sequence length="227" mass="23076">MTAVRNTLEDTMMKQEVGYGAIDDTNNPETTKTPTRTTYGILLLVISVFLVVGAGAAGVTRSSLRHDTASIVVSSERDSDDFVGADCNSCSYLSPDLKKAADLAQGNADAAAIVAAEAEAVDAAARAAAATASAVAIEANAVAIAATAAAENGGEKEKEALAIAIKEADEAAIAHIRSLAAVDTTTLASARANIASYDASRAAKVAAAALAAANEDHCCVRMDYYCC</sequence>
<keyword evidence="1" id="KW-0812">Transmembrane</keyword>
<keyword evidence="3" id="KW-1185">Reference proteome</keyword>
<dbReference type="KEGG" id="fcy:FRACYDRAFT_260094"/>
<reference evidence="2 3" key="1">
    <citation type="submission" date="2016-09" db="EMBL/GenBank/DDBJ databases">
        <title>Extensive genetic diversity and differential bi-allelic expression allows diatom success in the polar Southern Ocean.</title>
        <authorList>
            <consortium name="DOE Joint Genome Institute"/>
            <person name="Mock T."/>
            <person name="Otillar R.P."/>
            <person name="Strauss J."/>
            <person name="Dupont C."/>
            <person name="Frickenhaus S."/>
            <person name="Maumus F."/>
            <person name="Mcmullan M."/>
            <person name="Sanges R."/>
            <person name="Schmutz J."/>
            <person name="Toseland A."/>
            <person name="Valas R."/>
            <person name="Veluchamy A."/>
            <person name="Ward B.J."/>
            <person name="Allen A."/>
            <person name="Barry K."/>
            <person name="Falciatore A."/>
            <person name="Ferrante M."/>
            <person name="Fortunato A.E."/>
            <person name="Gloeckner G."/>
            <person name="Gruber A."/>
            <person name="Hipkin R."/>
            <person name="Janech M."/>
            <person name="Kroth P."/>
            <person name="Leese F."/>
            <person name="Lindquist E."/>
            <person name="Lyon B.R."/>
            <person name="Martin J."/>
            <person name="Mayer C."/>
            <person name="Parker M."/>
            <person name="Quesneville H."/>
            <person name="Raymond J."/>
            <person name="Uhlig C."/>
            <person name="Valentin K.U."/>
            <person name="Worden A.Z."/>
            <person name="Armbrust E.V."/>
            <person name="Bowler C."/>
            <person name="Green B."/>
            <person name="Moulton V."/>
            <person name="Van Oosterhout C."/>
            <person name="Grigoriev I."/>
        </authorList>
    </citation>
    <scope>NUCLEOTIDE SEQUENCE [LARGE SCALE GENOMIC DNA]</scope>
    <source>
        <strain evidence="2 3">CCMP1102</strain>
    </source>
</reference>
<accession>A0A1E7FNQ6</accession>
<name>A0A1E7FNQ6_9STRA</name>
<protein>
    <submittedName>
        <fullName evidence="2">Uncharacterized protein</fullName>
    </submittedName>
</protein>